<reference evidence="6 7" key="1">
    <citation type="submission" date="2018-09" db="EMBL/GenBank/DDBJ databases">
        <title>Genome sequencing of Nocardioides immobilis CCTCC AB 2017083 for comparison to Nocardioides silvaticus.</title>
        <authorList>
            <person name="Li C."/>
            <person name="Wang G."/>
        </authorList>
    </citation>
    <scope>NUCLEOTIDE SEQUENCE [LARGE SCALE GENOMIC DNA]</scope>
    <source>
        <strain evidence="6 7">CCTCC AB 2017083</strain>
    </source>
</reference>
<dbReference type="AlphaFoldDB" id="A0A417Y0M1"/>
<dbReference type="OrthoDB" id="5464689at2"/>
<keyword evidence="1" id="KW-0805">Transcription regulation</keyword>
<dbReference type="SUPFAM" id="SSF46689">
    <property type="entry name" value="Homeodomain-like"/>
    <property type="match status" value="2"/>
</dbReference>
<dbReference type="RefSeq" id="WP_118926278.1">
    <property type="nucleotide sequence ID" value="NZ_QXGH01000019.1"/>
</dbReference>
<evidence type="ECO:0000313" key="7">
    <source>
        <dbReference type="Proteomes" id="UP000283644"/>
    </source>
</evidence>
<dbReference type="GO" id="GO:0003700">
    <property type="term" value="F:DNA-binding transcription factor activity"/>
    <property type="evidence" value="ECO:0007669"/>
    <property type="project" value="InterPro"/>
</dbReference>
<organism evidence="6 7">
    <name type="scientific">Nocardioides immobilis</name>
    <dbReference type="NCBI Taxonomy" id="2049295"/>
    <lineage>
        <taxon>Bacteria</taxon>
        <taxon>Bacillati</taxon>
        <taxon>Actinomycetota</taxon>
        <taxon>Actinomycetes</taxon>
        <taxon>Propionibacteriales</taxon>
        <taxon>Nocardioidaceae</taxon>
        <taxon>Nocardioides</taxon>
    </lineage>
</organism>
<dbReference type="PANTHER" id="PTHR46796:SF12">
    <property type="entry name" value="HTH-TYPE DNA-BINDING TRANSCRIPTIONAL ACTIVATOR EUTR"/>
    <property type="match status" value="1"/>
</dbReference>
<feature type="region of interest" description="Disordered" evidence="4">
    <location>
        <begin position="1"/>
        <end position="20"/>
    </location>
</feature>
<comment type="caution">
    <text evidence="6">The sequence shown here is derived from an EMBL/GenBank/DDBJ whole genome shotgun (WGS) entry which is preliminary data.</text>
</comment>
<protein>
    <submittedName>
        <fullName evidence="6">AraC family transcriptional regulator</fullName>
    </submittedName>
</protein>
<dbReference type="GO" id="GO:0043565">
    <property type="term" value="F:sequence-specific DNA binding"/>
    <property type="evidence" value="ECO:0007669"/>
    <property type="project" value="InterPro"/>
</dbReference>
<proteinExistence type="predicted"/>
<sequence>MDQDDPSTAPPLRASSPSFDDWDGVRDALANAYFPNLMRPITAGPASASALDGVDLGPCRVAHIALGATVSLRTDHPGAYAINIPLAGVLSTEIGSGTVESAVGQATVCPPDTPTKMPGLEPSCRLLGFRVDADLLAREYERVLARRPQPLHPQIDLRCDDGREWLSLLQATMIHVRDSRSRVTTDPRLLAQLSSTLITGFLLATTPEESNDRNGTRPRIVRRIIDAIEDDPARPWTPAEMAELAGVSVRRVQQGFREYVGKTPFQYLRDVRLERAHLDLIDGGATVTEVAMRWGLTHTGRFAADYRLRYGRSPSETLAR</sequence>
<evidence type="ECO:0000256" key="2">
    <source>
        <dbReference type="ARBA" id="ARBA00023125"/>
    </source>
</evidence>
<evidence type="ECO:0000256" key="1">
    <source>
        <dbReference type="ARBA" id="ARBA00023015"/>
    </source>
</evidence>
<name>A0A417Y0M1_9ACTN</name>
<dbReference type="Pfam" id="PF12833">
    <property type="entry name" value="HTH_18"/>
    <property type="match status" value="1"/>
</dbReference>
<dbReference type="InterPro" id="IPR035418">
    <property type="entry name" value="AraC-bd_2"/>
</dbReference>
<dbReference type="EMBL" id="QXGH01000019">
    <property type="protein sequence ID" value="RHW26173.1"/>
    <property type="molecule type" value="Genomic_DNA"/>
</dbReference>
<feature type="domain" description="HTH araC/xylS-type" evidence="5">
    <location>
        <begin position="222"/>
        <end position="320"/>
    </location>
</feature>
<dbReference type="InterPro" id="IPR018060">
    <property type="entry name" value="HTH_AraC"/>
</dbReference>
<dbReference type="InterPro" id="IPR018062">
    <property type="entry name" value="HTH_AraC-typ_CS"/>
</dbReference>
<dbReference type="SMART" id="SM00342">
    <property type="entry name" value="HTH_ARAC"/>
    <property type="match status" value="1"/>
</dbReference>
<dbReference type="Proteomes" id="UP000283644">
    <property type="component" value="Unassembled WGS sequence"/>
</dbReference>
<keyword evidence="3" id="KW-0804">Transcription</keyword>
<gene>
    <name evidence="6" type="ORF">D0Z08_16180</name>
</gene>
<accession>A0A417Y0M1</accession>
<evidence type="ECO:0000256" key="3">
    <source>
        <dbReference type="ARBA" id="ARBA00023163"/>
    </source>
</evidence>
<keyword evidence="2" id="KW-0238">DNA-binding</keyword>
<evidence type="ECO:0000313" key="6">
    <source>
        <dbReference type="EMBL" id="RHW26173.1"/>
    </source>
</evidence>
<dbReference type="Gene3D" id="1.10.10.60">
    <property type="entry name" value="Homeodomain-like"/>
    <property type="match status" value="1"/>
</dbReference>
<dbReference type="Pfam" id="PF14525">
    <property type="entry name" value="AraC_binding_2"/>
    <property type="match status" value="1"/>
</dbReference>
<dbReference type="PANTHER" id="PTHR46796">
    <property type="entry name" value="HTH-TYPE TRANSCRIPTIONAL ACTIVATOR RHAS-RELATED"/>
    <property type="match status" value="1"/>
</dbReference>
<keyword evidence="7" id="KW-1185">Reference proteome</keyword>
<dbReference type="PROSITE" id="PS01124">
    <property type="entry name" value="HTH_ARAC_FAMILY_2"/>
    <property type="match status" value="1"/>
</dbReference>
<dbReference type="InterPro" id="IPR050204">
    <property type="entry name" value="AraC_XylS_family_regulators"/>
</dbReference>
<evidence type="ECO:0000259" key="5">
    <source>
        <dbReference type="PROSITE" id="PS01124"/>
    </source>
</evidence>
<dbReference type="InterPro" id="IPR009057">
    <property type="entry name" value="Homeodomain-like_sf"/>
</dbReference>
<dbReference type="PROSITE" id="PS00041">
    <property type="entry name" value="HTH_ARAC_FAMILY_1"/>
    <property type="match status" value="1"/>
</dbReference>
<evidence type="ECO:0000256" key="4">
    <source>
        <dbReference type="SAM" id="MobiDB-lite"/>
    </source>
</evidence>